<dbReference type="NCBIfam" id="TIGR02227">
    <property type="entry name" value="sigpep_I_bact"/>
    <property type="match status" value="1"/>
</dbReference>
<evidence type="ECO:0000256" key="3">
    <source>
        <dbReference type="ARBA" id="ARBA00009370"/>
    </source>
</evidence>
<dbReference type="InterPro" id="IPR019533">
    <property type="entry name" value="Peptidase_S26"/>
</dbReference>
<keyword evidence="7" id="KW-1133">Transmembrane helix</keyword>
<keyword evidence="7" id="KW-0645">Protease</keyword>
<organism evidence="9 10">
    <name type="scientific">Pseudoclavibacter terrae</name>
    <dbReference type="NCBI Taxonomy" id="1530195"/>
    <lineage>
        <taxon>Bacteria</taxon>
        <taxon>Bacillati</taxon>
        <taxon>Actinomycetota</taxon>
        <taxon>Actinomycetes</taxon>
        <taxon>Micrococcales</taxon>
        <taxon>Microbacteriaceae</taxon>
        <taxon>Pseudoclavibacter</taxon>
    </lineage>
</organism>
<keyword evidence="7" id="KW-0472">Membrane</keyword>
<comment type="caution">
    <text evidence="9">The sequence shown here is derived from an EMBL/GenBank/DDBJ whole genome shotgun (WGS) entry which is preliminary data.</text>
</comment>
<dbReference type="GO" id="GO:0004252">
    <property type="term" value="F:serine-type endopeptidase activity"/>
    <property type="evidence" value="ECO:0007669"/>
    <property type="project" value="InterPro"/>
</dbReference>
<dbReference type="InterPro" id="IPR036286">
    <property type="entry name" value="LexA/Signal_pep-like_sf"/>
</dbReference>
<reference evidence="9 10" key="1">
    <citation type="submission" date="2019-09" db="EMBL/GenBank/DDBJ databases">
        <title>Phylogeny of genus Pseudoclavibacter and closely related genus.</title>
        <authorList>
            <person name="Li Y."/>
        </authorList>
    </citation>
    <scope>NUCLEOTIDE SEQUENCE [LARGE SCALE GENOMIC DNA]</scope>
    <source>
        <strain evidence="9 10">THG-MD12</strain>
    </source>
</reference>
<evidence type="ECO:0000313" key="9">
    <source>
        <dbReference type="EMBL" id="KAB1639175.1"/>
    </source>
</evidence>
<evidence type="ECO:0000256" key="1">
    <source>
        <dbReference type="ARBA" id="ARBA00000677"/>
    </source>
</evidence>
<dbReference type="OrthoDB" id="9815782at2"/>
<comment type="subcellular location">
    <subcellularLocation>
        <location evidence="2">Cell membrane</location>
        <topology evidence="2">Single-pass type II membrane protein</topology>
    </subcellularLocation>
    <subcellularLocation>
        <location evidence="7">Membrane</location>
        <topology evidence="7">Single-pass type II membrane protein</topology>
    </subcellularLocation>
</comment>
<dbReference type="PROSITE" id="PS00761">
    <property type="entry name" value="SPASE_I_3"/>
    <property type="match status" value="1"/>
</dbReference>
<dbReference type="SUPFAM" id="SSF51306">
    <property type="entry name" value="LexA/Signal peptidase"/>
    <property type="match status" value="1"/>
</dbReference>
<feature type="active site" evidence="6">
    <location>
        <position position="54"/>
    </location>
</feature>
<dbReference type="EMBL" id="WBJX01000001">
    <property type="protein sequence ID" value="KAB1639175.1"/>
    <property type="molecule type" value="Genomic_DNA"/>
</dbReference>
<gene>
    <name evidence="9" type="primary">lepB</name>
    <name evidence="9" type="ORF">F8O03_02190</name>
</gene>
<name>A0A7J5B4R5_9MICO</name>
<feature type="domain" description="Peptidase S26" evidence="8">
    <location>
        <begin position="30"/>
        <end position="236"/>
    </location>
</feature>
<comment type="similarity">
    <text evidence="3 7">Belongs to the peptidase S26 family.</text>
</comment>
<dbReference type="GO" id="GO:0006465">
    <property type="term" value="P:signal peptide processing"/>
    <property type="evidence" value="ECO:0007669"/>
    <property type="project" value="InterPro"/>
</dbReference>
<evidence type="ECO:0000256" key="4">
    <source>
        <dbReference type="ARBA" id="ARBA00013208"/>
    </source>
</evidence>
<proteinExistence type="inferred from homology"/>
<protein>
    <recommendedName>
        <fullName evidence="4 7">Signal peptidase I</fullName>
        <ecNumber evidence="4 7">3.4.21.89</ecNumber>
    </recommendedName>
</protein>
<evidence type="ECO:0000256" key="5">
    <source>
        <dbReference type="ARBA" id="ARBA00022801"/>
    </source>
</evidence>
<dbReference type="CDD" id="cd06530">
    <property type="entry name" value="S26_SPase_I"/>
    <property type="match status" value="1"/>
</dbReference>
<dbReference type="PANTHER" id="PTHR43390">
    <property type="entry name" value="SIGNAL PEPTIDASE I"/>
    <property type="match status" value="1"/>
</dbReference>
<dbReference type="InterPro" id="IPR000223">
    <property type="entry name" value="Pept_S26A_signal_pept_1"/>
</dbReference>
<dbReference type="RefSeq" id="WP_151422191.1">
    <property type="nucleotide sequence ID" value="NZ_WBJX01000001.1"/>
</dbReference>
<dbReference type="GO" id="GO:0009003">
    <property type="term" value="F:signal peptidase activity"/>
    <property type="evidence" value="ECO:0007669"/>
    <property type="project" value="UniProtKB-EC"/>
</dbReference>
<dbReference type="AlphaFoldDB" id="A0A7J5B4R5"/>
<evidence type="ECO:0000259" key="8">
    <source>
        <dbReference type="Pfam" id="PF10502"/>
    </source>
</evidence>
<sequence>MTDPGGATTAAPRPRRSPLRRLTSHPLFHLVAAFVVLALVQAFFVKVYAIPSASMDDTLAVGDRILVNRLAYLGDAEPVTGDIVVFAASDTWDEAPPEPPSDPLRFAARVVGEVFGIGQGFSHILVKRVIATGGQTMAVDPATGGIVVDGVALDESSYVDLDFEFVPGTLDCSTSPASLRCFDEFTVPEGQIVVLGDNRTNSSDSLAACRGGGVDASCLRTVRDEDVVGEVFSIVWPIPRFGGV</sequence>
<evidence type="ECO:0000256" key="6">
    <source>
        <dbReference type="PIRSR" id="PIRSR600223-1"/>
    </source>
</evidence>
<dbReference type="PRINTS" id="PR00727">
    <property type="entry name" value="LEADERPTASE"/>
</dbReference>
<keyword evidence="7" id="KW-0812">Transmembrane</keyword>
<evidence type="ECO:0000256" key="2">
    <source>
        <dbReference type="ARBA" id="ARBA00004401"/>
    </source>
</evidence>
<comment type="catalytic activity">
    <reaction evidence="1 7">
        <text>Cleavage of hydrophobic, N-terminal signal or leader sequences from secreted and periplasmic proteins.</text>
        <dbReference type="EC" id="3.4.21.89"/>
    </reaction>
</comment>
<keyword evidence="10" id="KW-1185">Reference proteome</keyword>
<dbReference type="EC" id="3.4.21.89" evidence="4 7"/>
<keyword evidence="5 7" id="KW-0378">Hydrolase</keyword>
<feature type="active site" evidence="6">
    <location>
        <position position="127"/>
    </location>
</feature>
<accession>A0A7J5B4R5</accession>
<dbReference type="InterPro" id="IPR019758">
    <property type="entry name" value="Pept_S26A_signal_pept_1_CS"/>
</dbReference>
<feature type="transmembrane region" description="Helical" evidence="7">
    <location>
        <begin position="27"/>
        <end position="45"/>
    </location>
</feature>
<dbReference type="Pfam" id="PF10502">
    <property type="entry name" value="Peptidase_S26"/>
    <property type="match status" value="1"/>
</dbReference>
<dbReference type="PANTHER" id="PTHR43390:SF1">
    <property type="entry name" value="CHLOROPLAST PROCESSING PEPTIDASE"/>
    <property type="match status" value="1"/>
</dbReference>
<evidence type="ECO:0000256" key="7">
    <source>
        <dbReference type="RuleBase" id="RU362042"/>
    </source>
</evidence>
<dbReference type="GO" id="GO:0005886">
    <property type="term" value="C:plasma membrane"/>
    <property type="evidence" value="ECO:0007669"/>
    <property type="project" value="UniProtKB-SubCell"/>
</dbReference>
<dbReference type="Proteomes" id="UP000490386">
    <property type="component" value="Unassembled WGS sequence"/>
</dbReference>
<dbReference type="Gene3D" id="2.10.109.10">
    <property type="entry name" value="Umud Fragment, subunit A"/>
    <property type="match status" value="1"/>
</dbReference>
<evidence type="ECO:0000313" key="10">
    <source>
        <dbReference type="Proteomes" id="UP000490386"/>
    </source>
</evidence>